<dbReference type="InterPro" id="IPR002549">
    <property type="entry name" value="AI-2E-like"/>
</dbReference>
<feature type="transmembrane region" description="Helical" evidence="6">
    <location>
        <begin position="65"/>
        <end position="91"/>
    </location>
</feature>
<sequence length="343" mass="36244">MNKLLSDNAQRVMIAIIAAVATTAALYFARQILAPVVFGLVVGVVASPVAMWMRERGLPSVLSAAALLLSATTLLALAFMAIAPLISALALRLPKIMVEIRGWVEAVSAALRGIESISDQIEQTVGSATGTVGEQGAQAIPTVMDALWAAPDFGAQVLIFMGTLFFFTLTRDDLYKAAGASSDTLRRADRAVSRYFAAVTIINVGLGVTVGVAMAGIGVDYAILWGLVACIMNFVLYLGPLLVAVGLLAAGLVQFGGAYALLPPLTFLAINLTEAQFVTPAFVGQQLHMSPLFVFLAIVFGLWLWGPVGAIVALPVAVWLGAMHAGIDYSPPRRTKKPRYEKL</sequence>
<feature type="transmembrane region" description="Helical" evidence="6">
    <location>
        <begin position="35"/>
        <end position="53"/>
    </location>
</feature>
<keyword evidence="4 6" id="KW-1133">Transmembrane helix</keyword>
<dbReference type="AlphaFoldDB" id="A0A1H3J6W6"/>
<dbReference type="GO" id="GO:0016020">
    <property type="term" value="C:membrane"/>
    <property type="evidence" value="ECO:0007669"/>
    <property type="project" value="UniProtKB-SubCell"/>
</dbReference>
<evidence type="ECO:0000256" key="6">
    <source>
        <dbReference type="SAM" id="Phobius"/>
    </source>
</evidence>
<organism evidence="7 8">
    <name type="scientific">Citreimonas salinaria</name>
    <dbReference type="NCBI Taxonomy" id="321339"/>
    <lineage>
        <taxon>Bacteria</taxon>
        <taxon>Pseudomonadati</taxon>
        <taxon>Pseudomonadota</taxon>
        <taxon>Alphaproteobacteria</taxon>
        <taxon>Rhodobacterales</taxon>
        <taxon>Roseobacteraceae</taxon>
        <taxon>Citreimonas</taxon>
    </lineage>
</organism>
<dbReference type="GO" id="GO:0055085">
    <property type="term" value="P:transmembrane transport"/>
    <property type="evidence" value="ECO:0007669"/>
    <property type="project" value="TreeGrafter"/>
</dbReference>
<feature type="transmembrane region" description="Helical" evidence="6">
    <location>
        <begin position="292"/>
        <end position="320"/>
    </location>
</feature>
<gene>
    <name evidence="7" type="ORF">SAMN05444340_10671</name>
</gene>
<feature type="transmembrane region" description="Helical" evidence="6">
    <location>
        <begin position="153"/>
        <end position="174"/>
    </location>
</feature>
<dbReference type="STRING" id="321339.SAMN05444340_10671"/>
<keyword evidence="3 6" id="KW-0812">Transmembrane</keyword>
<keyword evidence="5 6" id="KW-0472">Membrane</keyword>
<comment type="similarity">
    <text evidence="2">Belongs to the autoinducer-2 exporter (AI-2E) (TC 2.A.86) family.</text>
</comment>
<dbReference type="PANTHER" id="PTHR21716:SF16">
    <property type="entry name" value="BLL1467 PROTEIN"/>
    <property type="match status" value="1"/>
</dbReference>
<dbReference type="PANTHER" id="PTHR21716">
    <property type="entry name" value="TRANSMEMBRANE PROTEIN"/>
    <property type="match status" value="1"/>
</dbReference>
<feature type="transmembrane region" description="Helical" evidence="6">
    <location>
        <begin position="12"/>
        <end position="29"/>
    </location>
</feature>
<dbReference type="EMBL" id="FNPF01000006">
    <property type="protein sequence ID" value="SDY35279.1"/>
    <property type="molecule type" value="Genomic_DNA"/>
</dbReference>
<comment type="subcellular location">
    <subcellularLocation>
        <location evidence="1">Membrane</location>
        <topology evidence="1">Multi-pass membrane protein</topology>
    </subcellularLocation>
</comment>
<name>A0A1H3J6W6_9RHOB</name>
<evidence type="ECO:0000256" key="3">
    <source>
        <dbReference type="ARBA" id="ARBA00022692"/>
    </source>
</evidence>
<evidence type="ECO:0000256" key="5">
    <source>
        <dbReference type="ARBA" id="ARBA00023136"/>
    </source>
</evidence>
<dbReference type="Proteomes" id="UP000199286">
    <property type="component" value="Unassembled WGS sequence"/>
</dbReference>
<proteinExistence type="inferred from homology"/>
<protein>
    <submittedName>
        <fullName evidence="7">Predicted PurR-regulated permease PerM</fullName>
    </submittedName>
</protein>
<evidence type="ECO:0000313" key="8">
    <source>
        <dbReference type="Proteomes" id="UP000199286"/>
    </source>
</evidence>
<accession>A0A1H3J6W6</accession>
<evidence type="ECO:0000256" key="1">
    <source>
        <dbReference type="ARBA" id="ARBA00004141"/>
    </source>
</evidence>
<evidence type="ECO:0000313" key="7">
    <source>
        <dbReference type="EMBL" id="SDY35279.1"/>
    </source>
</evidence>
<feature type="transmembrane region" description="Helical" evidence="6">
    <location>
        <begin position="195"/>
        <end position="217"/>
    </location>
</feature>
<dbReference type="RefSeq" id="WP_245710833.1">
    <property type="nucleotide sequence ID" value="NZ_FNPF01000006.1"/>
</dbReference>
<reference evidence="7 8" key="1">
    <citation type="submission" date="2016-10" db="EMBL/GenBank/DDBJ databases">
        <authorList>
            <person name="de Groot N.N."/>
        </authorList>
    </citation>
    <scope>NUCLEOTIDE SEQUENCE [LARGE SCALE GENOMIC DNA]</scope>
    <source>
        <strain evidence="7 8">DSM 26880</strain>
    </source>
</reference>
<dbReference type="Pfam" id="PF01594">
    <property type="entry name" value="AI-2E_transport"/>
    <property type="match status" value="1"/>
</dbReference>
<keyword evidence="8" id="KW-1185">Reference proteome</keyword>
<feature type="transmembrane region" description="Helical" evidence="6">
    <location>
        <begin position="223"/>
        <end position="245"/>
    </location>
</feature>
<feature type="transmembrane region" description="Helical" evidence="6">
    <location>
        <begin position="252"/>
        <end position="272"/>
    </location>
</feature>
<evidence type="ECO:0000256" key="4">
    <source>
        <dbReference type="ARBA" id="ARBA00022989"/>
    </source>
</evidence>
<evidence type="ECO:0000256" key="2">
    <source>
        <dbReference type="ARBA" id="ARBA00009773"/>
    </source>
</evidence>